<protein>
    <submittedName>
        <fullName evidence="1">Uncharacterized protein</fullName>
    </submittedName>
</protein>
<reference evidence="1 2" key="1">
    <citation type="submission" date="2015-01" db="EMBL/GenBank/DDBJ databases">
        <title>Vibrio sp. C94 JCM 19241 whole genome shotgun sequence.</title>
        <authorList>
            <person name="Sawabe T."/>
            <person name="Meirelles P."/>
            <person name="Feng G."/>
            <person name="Sayaka M."/>
            <person name="Hattori M."/>
            <person name="Ohkuma M."/>
        </authorList>
    </citation>
    <scope>NUCLEOTIDE SEQUENCE [LARGE SCALE GENOMIC DNA]</scope>
    <source>
        <strain evidence="2">JCM 19241</strain>
    </source>
</reference>
<proteinExistence type="predicted"/>
<name>A0A0B8QFD6_9VIBR</name>
<dbReference type="EMBL" id="BBSC01000004">
    <property type="protein sequence ID" value="GAM75782.1"/>
    <property type="molecule type" value="Genomic_DNA"/>
</dbReference>
<evidence type="ECO:0000313" key="2">
    <source>
        <dbReference type="Proteomes" id="UP000031666"/>
    </source>
</evidence>
<sequence length="43" mass="4904">MTPLSSAKSFLTDFGVNLSLSLIYYQAKYKLYLVAFLIEENNP</sequence>
<evidence type="ECO:0000313" key="1">
    <source>
        <dbReference type="EMBL" id="GAM75782.1"/>
    </source>
</evidence>
<comment type="caution">
    <text evidence="1">The sequence shown here is derived from an EMBL/GenBank/DDBJ whole genome shotgun (WGS) entry which is preliminary data.</text>
</comment>
<dbReference type="Proteomes" id="UP000031666">
    <property type="component" value="Unassembled WGS sequence"/>
</dbReference>
<organism evidence="1 2">
    <name type="scientific">Vibrio ishigakensis</name>
    <dbReference type="NCBI Taxonomy" id="1481914"/>
    <lineage>
        <taxon>Bacteria</taxon>
        <taxon>Pseudomonadati</taxon>
        <taxon>Pseudomonadota</taxon>
        <taxon>Gammaproteobacteria</taxon>
        <taxon>Vibrionales</taxon>
        <taxon>Vibrionaceae</taxon>
        <taxon>Vibrio</taxon>
    </lineage>
</organism>
<dbReference type="STRING" id="1481914.JCM19241_3694"/>
<reference evidence="1 2" key="2">
    <citation type="submission" date="2015-01" db="EMBL/GenBank/DDBJ databases">
        <authorList>
            <consortium name="NBRP consortium"/>
            <person name="Sawabe T."/>
            <person name="Meirelles P."/>
            <person name="Feng G."/>
            <person name="Sayaka M."/>
            <person name="Hattori M."/>
            <person name="Ohkuma M."/>
        </authorList>
    </citation>
    <scope>NUCLEOTIDE SEQUENCE [LARGE SCALE GENOMIC DNA]</scope>
    <source>
        <strain evidence="2">JCM 19241</strain>
    </source>
</reference>
<dbReference type="AlphaFoldDB" id="A0A0B8QFD6"/>
<gene>
    <name evidence="1" type="ORF">JCM19241_3694</name>
</gene>
<accession>A0A0B8QFD6</accession>